<name>A0AAN9MS37_CANGL</name>
<evidence type="ECO:0000313" key="2">
    <source>
        <dbReference type="EMBL" id="KAK7359864.1"/>
    </source>
</evidence>
<keyword evidence="3" id="KW-1185">Reference proteome</keyword>
<dbReference type="Proteomes" id="UP001367508">
    <property type="component" value="Unassembled WGS sequence"/>
</dbReference>
<proteinExistence type="predicted"/>
<sequence>MFLALVYCWFGPMVGLILLGLFVLLHLRPHPTSPKENVTFWRDSKNTAQTAWWSRIGGSCLLSNSRSEQFNCAQYTA</sequence>
<dbReference type="AlphaFoldDB" id="A0AAN9MS37"/>
<feature type="transmembrane region" description="Helical" evidence="1">
    <location>
        <begin position="6"/>
        <end position="27"/>
    </location>
</feature>
<organism evidence="2 3">
    <name type="scientific">Canavalia gladiata</name>
    <name type="common">Sword bean</name>
    <name type="synonym">Dolichos gladiatus</name>
    <dbReference type="NCBI Taxonomy" id="3824"/>
    <lineage>
        <taxon>Eukaryota</taxon>
        <taxon>Viridiplantae</taxon>
        <taxon>Streptophyta</taxon>
        <taxon>Embryophyta</taxon>
        <taxon>Tracheophyta</taxon>
        <taxon>Spermatophyta</taxon>
        <taxon>Magnoliopsida</taxon>
        <taxon>eudicotyledons</taxon>
        <taxon>Gunneridae</taxon>
        <taxon>Pentapetalae</taxon>
        <taxon>rosids</taxon>
        <taxon>fabids</taxon>
        <taxon>Fabales</taxon>
        <taxon>Fabaceae</taxon>
        <taxon>Papilionoideae</taxon>
        <taxon>50 kb inversion clade</taxon>
        <taxon>NPAAA clade</taxon>
        <taxon>indigoferoid/millettioid clade</taxon>
        <taxon>Phaseoleae</taxon>
        <taxon>Canavalia</taxon>
    </lineage>
</organism>
<evidence type="ECO:0000256" key="1">
    <source>
        <dbReference type="SAM" id="Phobius"/>
    </source>
</evidence>
<keyword evidence="1" id="KW-0472">Membrane</keyword>
<evidence type="ECO:0000313" key="3">
    <source>
        <dbReference type="Proteomes" id="UP001367508"/>
    </source>
</evidence>
<reference evidence="2 3" key="1">
    <citation type="submission" date="2024-01" db="EMBL/GenBank/DDBJ databases">
        <title>The genomes of 5 underutilized Papilionoideae crops provide insights into root nodulation and disease resistanc.</title>
        <authorList>
            <person name="Jiang F."/>
        </authorList>
    </citation>
    <scope>NUCLEOTIDE SEQUENCE [LARGE SCALE GENOMIC DNA]</scope>
    <source>
        <strain evidence="2">LVBAO_FW01</strain>
        <tissue evidence="2">Leaves</tissue>
    </source>
</reference>
<accession>A0AAN9MS37</accession>
<dbReference type="EMBL" id="JAYMYQ010000001">
    <property type="protein sequence ID" value="KAK7359864.1"/>
    <property type="molecule type" value="Genomic_DNA"/>
</dbReference>
<protein>
    <submittedName>
        <fullName evidence="2">Uncharacterized protein</fullName>
    </submittedName>
</protein>
<keyword evidence="1" id="KW-1133">Transmembrane helix</keyword>
<comment type="caution">
    <text evidence="2">The sequence shown here is derived from an EMBL/GenBank/DDBJ whole genome shotgun (WGS) entry which is preliminary data.</text>
</comment>
<gene>
    <name evidence="2" type="ORF">VNO77_01829</name>
</gene>
<keyword evidence="1" id="KW-0812">Transmembrane</keyword>